<keyword evidence="2" id="KW-1133">Transmembrane helix</keyword>
<dbReference type="GO" id="GO:0008146">
    <property type="term" value="F:sulfotransferase activity"/>
    <property type="evidence" value="ECO:0007669"/>
    <property type="project" value="InterPro"/>
</dbReference>
<protein>
    <recommendedName>
        <fullName evidence="3">Sulfotransferase domain-containing protein</fullName>
    </recommendedName>
</protein>
<evidence type="ECO:0000313" key="4">
    <source>
        <dbReference type="EMBL" id="CAB9513589.1"/>
    </source>
</evidence>
<feature type="transmembrane region" description="Helical" evidence="2">
    <location>
        <begin position="37"/>
        <end position="54"/>
    </location>
</feature>
<reference evidence="4" key="1">
    <citation type="submission" date="2020-06" db="EMBL/GenBank/DDBJ databases">
        <authorList>
            <consortium name="Plant Systems Biology data submission"/>
        </authorList>
    </citation>
    <scope>NUCLEOTIDE SEQUENCE</scope>
    <source>
        <strain evidence="4">D6</strain>
    </source>
</reference>
<dbReference type="InterPro" id="IPR000863">
    <property type="entry name" value="Sulfotransferase_dom"/>
</dbReference>
<gene>
    <name evidence="4" type="ORF">SEMRO_601_G173500.1</name>
</gene>
<keyword evidence="2" id="KW-0812">Transmembrane</keyword>
<dbReference type="Gene3D" id="3.40.50.300">
    <property type="entry name" value="P-loop containing nucleotide triphosphate hydrolases"/>
    <property type="match status" value="1"/>
</dbReference>
<evidence type="ECO:0000259" key="3">
    <source>
        <dbReference type="Pfam" id="PF00685"/>
    </source>
</evidence>
<proteinExistence type="predicted"/>
<evidence type="ECO:0000313" key="5">
    <source>
        <dbReference type="Proteomes" id="UP001153069"/>
    </source>
</evidence>
<evidence type="ECO:0000256" key="1">
    <source>
        <dbReference type="SAM" id="MobiDB-lite"/>
    </source>
</evidence>
<dbReference type="AlphaFoldDB" id="A0A9N8E865"/>
<keyword evidence="5" id="KW-1185">Reference proteome</keyword>
<dbReference type="Proteomes" id="UP001153069">
    <property type="component" value="Unassembled WGS sequence"/>
</dbReference>
<dbReference type="InterPro" id="IPR027417">
    <property type="entry name" value="P-loop_NTPase"/>
</dbReference>
<organism evidence="4 5">
    <name type="scientific">Seminavis robusta</name>
    <dbReference type="NCBI Taxonomy" id="568900"/>
    <lineage>
        <taxon>Eukaryota</taxon>
        <taxon>Sar</taxon>
        <taxon>Stramenopiles</taxon>
        <taxon>Ochrophyta</taxon>
        <taxon>Bacillariophyta</taxon>
        <taxon>Bacillariophyceae</taxon>
        <taxon>Bacillariophycidae</taxon>
        <taxon>Naviculales</taxon>
        <taxon>Naviculaceae</taxon>
        <taxon>Seminavis</taxon>
    </lineage>
</organism>
<evidence type="ECO:0000256" key="2">
    <source>
        <dbReference type="SAM" id="Phobius"/>
    </source>
</evidence>
<feature type="region of interest" description="Disordered" evidence="1">
    <location>
        <begin position="1"/>
        <end position="20"/>
    </location>
</feature>
<dbReference type="SUPFAM" id="SSF52540">
    <property type="entry name" value="P-loop containing nucleoside triphosphate hydrolases"/>
    <property type="match status" value="1"/>
</dbReference>
<accession>A0A9N8E865</accession>
<name>A0A9N8E865_9STRA</name>
<dbReference type="OrthoDB" id="46091at2759"/>
<sequence length="416" mass="47988">MMTDKPSEETLPASHNNEVVDPIPSPAERFHFVSRRYMILAVILIGIPLFMVHWQSLPSIEAATVSTEESSKKEFLPEVTDQVSAVTSTHQTDSASRPSIVWLMSYPNSGTSYTMRMVASASNRAVATNYGNEYTDKDHPANMPLYPVKDGLLPQGPFWRAQDQQRLPDQFILTKTHCGGRCGRCRPSRYVLTYSQFLHACTEGKGCLPNSDSNSSSPCEWTTTHYPPPPHNPRIGKLIHLIRSPFDNFISRFHLARKLTAQRMKNDPKGLKQWMDAHPDSPAGFTRWCQELDQQYGSPFDHDNSKLPNIDHLTCLGEWFRYIQWHGMTLMLQEQNPKQLPTLTIYYEDYDRNWNETTSSILDFLKLERDETSTVREFVARKPYDDYYTQAQRKQAKVLVKKLVSDNLWQLLKQYF</sequence>
<dbReference type="EMBL" id="CAICTM010000600">
    <property type="protein sequence ID" value="CAB9513589.1"/>
    <property type="molecule type" value="Genomic_DNA"/>
</dbReference>
<keyword evidence="2" id="KW-0472">Membrane</keyword>
<comment type="caution">
    <text evidence="4">The sequence shown here is derived from an EMBL/GenBank/DDBJ whole genome shotgun (WGS) entry which is preliminary data.</text>
</comment>
<dbReference type="Pfam" id="PF00685">
    <property type="entry name" value="Sulfotransfer_1"/>
    <property type="match status" value="1"/>
</dbReference>
<feature type="domain" description="Sulfotransferase" evidence="3">
    <location>
        <begin position="101"/>
        <end position="371"/>
    </location>
</feature>